<keyword evidence="5" id="KW-1185">Reference proteome</keyword>
<dbReference type="InterPro" id="IPR004873">
    <property type="entry name" value="BURP_dom"/>
</dbReference>
<evidence type="ECO:0000313" key="5">
    <source>
        <dbReference type="Proteomes" id="UP000797356"/>
    </source>
</evidence>
<name>A0A8K0NBR9_COCNU</name>
<organism evidence="4 5">
    <name type="scientific">Cocos nucifera</name>
    <name type="common">Coconut palm</name>
    <dbReference type="NCBI Taxonomy" id="13894"/>
    <lineage>
        <taxon>Eukaryota</taxon>
        <taxon>Viridiplantae</taxon>
        <taxon>Streptophyta</taxon>
        <taxon>Embryophyta</taxon>
        <taxon>Tracheophyta</taxon>
        <taxon>Spermatophyta</taxon>
        <taxon>Magnoliopsida</taxon>
        <taxon>Liliopsida</taxon>
        <taxon>Arecaceae</taxon>
        <taxon>Arecoideae</taxon>
        <taxon>Cocoseae</taxon>
        <taxon>Attaleinae</taxon>
        <taxon>Cocos</taxon>
    </lineage>
</organism>
<dbReference type="Proteomes" id="UP000797356">
    <property type="component" value="Chromosome 14"/>
</dbReference>
<dbReference type="PANTHER" id="PTHR31236:SF2">
    <property type="entry name" value="BURP DOMAIN PROTEIN RD22"/>
    <property type="match status" value="1"/>
</dbReference>
<evidence type="ECO:0000259" key="3">
    <source>
        <dbReference type="PROSITE" id="PS51277"/>
    </source>
</evidence>
<dbReference type="EMBL" id="CM017885">
    <property type="protein sequence ID" value="KAG1367749.1"/>
    <property type="molecule type" value="Genomic_DNA"/>
</dbReference>
<comment type="caution">
    <text evidence="4">The sequence shown here is derived from an EMBL/GenBank/DDBJ whole genome shotgun (WGS) entry which is preliminary data.</text>
</comment>
<feature type="domain" description="BURP" evidence="3">
    <location>
        <begin position="154"/>
        <end position="367"/>
    </location>
</feature>
<reference evidence="4" key="1">
    <citation type="journal article" date="2017" name="Gigascience">
        <title>The genome draft of coconut (Cocos nucifera).</title>
        <authorList>
            <person name="Xiao Y."/>
            <person name="Xu P."/>
            <person name="Fan H."/>
            <person name="Baudouin L."/>
            <person name="Xia W."/>
            <person name="Bocs S."/>
            <person name="Xu J."/>
            <person name="Li Q."/>
            <person name="Guo A."/>
            <person name="Zhou L."/>
            <person name="Li J."/>
            <person name="Wu Y."/>
            <person name="Ma Z."/>
            <person name="Armero A."/>
            <person name="Issali A.E."/>
            <person name="Liu N."/>
            <person name="Peng M."/>
            <person name="Yang Y."/>
        </authorList>
    </citation>
    <scope>NUCLEOTIDE SEQUENCE</scope>
    <source>
        <tissue evidence="4">Spear leaf of Hainan Tall coconut</tissue>
    </source>
</reference>
<accession>A0A8K0NBR9</accession>
<dbReference type="SMART" id="SM01045">
    <property type="entry name" value="BURP"/>
    <property type="match status" value="1"/>
</dbReference>
<feature type="signal peptide" evidence="2">
    <location>
        <begin position="1"/>
        <end position="20"/>
    </location>
</feature>
<dbReference type="AlphaFoldDB" id="A0A8K0NBR9"/>
<feature type="region of interest" description="Disordered" evidence="1">
    <location>
        <begin position="89"/>
        <end position="112"/>
    </location>
</feature>
<protein>
    <submittedName>
        <fullName evidence="4">BURP domain-containing protein 3</fullName>
    </submittedName>
</protein>
<feature type="chain" id="PRO_5035437950" evidence="2">
    <location>
        <begin position="21"/>
        <end position="368"/>
    </location>
</feature>
<proteinExistence type="predicted"/>
<evidence type="ECO:0000256" key="1">
    <source>
        <dbReference type="SAM" id="MobiDB-lite"/>
    </source>
</evidence>
<dbReference type="OrthoDB" id="780559at2759"/>
<keyword evidence="2" id="KW-0732">Signal</keyword>
<evidence type="ECO:0000313" key="4">
    <source>
        <dbReference type="EMBL" id="KAG1367749.1"/>
    </source>
</evidence>
<feature type="compositionally biased region" description="Gly residues" evidence="1">
    <location>
        <begin position="96"/>
        <end position="109"/>
    </location>
</feature>
<reference evidence="4" key="2">
    <citation type="submission" date="2019-07" db="EMBL/GenBank/DDBJ databases">
        <authorList>
            <person name="Yang Y."/>
            <person name="Bocs S."/>
            <person name="Baudouin L."/>
        </authorList>
    </citation>
    <scope>NUCLEOTIDE SEQUENCE</scope>
    <source>
        <tissue evidence="4">Spear leaf of Hainan Tall coconut</tissue>
    </source>
</reference>
<dbReference type="PANTHER" id="PTHR31236">
    <property type="entry name" value="BURP DOMAIN PROTEIN USPL1-LIKE"/>
    <property type="match status" value="1"/>
</dbReference>
<evidence type="ECO:0000256" key="2">
    <source>
        <dbReference type="SAM" id="SignalP"/>
    </source>
</evidence>
<dbReference type="Pfam" id="PF03181">
    <property type="entry name" value="BURP"/>
    <property type="match status" value="1"/>
</dbReference>
<sequence>MDRSLLLLSFLLLAAAVGHAALSPQLYWHSVLPNTPMPKAISNLLSPGALADKKAGTSVSVGKGGVYVNTGKGKPGGTTVGVGRGGVGVHVSPGKGRPGGTTVGVGHGGVSVNTRYPNKKKPVVVNVKPGNSPFIYNYAATETQLHDDPNVALFFLEKDLRPGAKMNLHFTQTTSSATFLPRQAAESIPFSSAKLPVILHQLSIESDSVQAEAMRNTLKECEEPALGGEKKHCVTSLESMVEFSTSTLGTHDVRATSTTVDKEGTPAQQYTIRASGVRRMAGTELVACHPQAYPYAVFYCHATTAARAYTVEMVGKDGTKVEAVAVCHTDTKAWNPKHLAFQVLKVKPGTVPVCHFLPQDHVVWSRSS</sequence>
<dbReference type="InterPro" id="IPR044816">
    <property type="entry name" value="BURP"/>
</dbReference>
<dbReference type="PROSITE" id="PS51277">
    <property type="entry name" value="BURP"/>
    <property type="match status" value="1"/>
</dbReference>
<gene>
    <name evidence="4" type="ORF">COCNU_14G002170</name>
</gene>